<organism evidence="1 2">
    <name type="scientific">Desulfuromonas thiophila</name>
    <dbReference type="NCBI Taxonomy" id="57664"/>
    <lineage>
        <taxon>Bacteria</taxon>
        <taxon>Pseudomonadati</taxon>
        <taxon>Thermodesulfobacteriota</taxon>
        <taxon>Desulfuromonadia</taxon>
        <taxon>Desulfuromonadales</taxon>
        <taxon>Desulfuromonadaceae</taxon>
        <taxon>Desulfuromonas</taxon>
    </lineage>
</organism>
<evidence type="ECO:0000313" key="2">
    <source>
        <dbReference type="Proteomes" id="UP000243205"/>
    </source>
</evidence>
<keyword evidence="2" id="KW-1185">Reference proteome</keyword>
<dbReference type="InterPro" id="IPR031823">
    <property type="entry name" value="TatT"/>
</dbReference>
<dbReference type="STRING" id="57664.SAMN05661003_10930"/>
<dbReference type="InterPro" id="IPR038537">
    <property type="entry name" value="TatT_sf"/>
</dbReference>
<accession>A0A1G7CBV1</accession>
<sequence length="291" mass="31944">MKDVPMRVFSRPAGRLMVVLVLAIAVMGLSACGLPRLDSQLQQSLLEQDDVELVRAGAPAYLLLIDSLIAGDPTEARWLIQGARLYSLYAAAFVEEGERARRLTARAFDYGQRALCARCRAGCGLAELSPADFATRLQALDAAEGDALLAFCQSWLAWCQAHKGDLRVLAVLPRLQQTLEYLVTLDTPAAGSEAWQYLGILHSLRPAALGGDPQRARCCFEQALCLGGTGDLTVKVAYARYYARLLYDRELHDRLLHEVLQADPRVAGRTLPNVLAQQQARQLLDSADGYF</sequence>
<proteinExistence type="predicted"/>
<name>A0A1G7CBV1_9BACT</name>
<dbReference type="Gene3D" id="1.25.40.920">
    <property type="entry name" value="TRAP transporter T-component"/>
    <property type="match status" value="1"/>
</dbReference>
<dbReference type="Proteomes" id="UP000243205">
    <property type="component" value="Unassembled WGS sequence"/>
</dbReference>
<dbReference type="Pfam" id="PF16811">
    <property type="entry name" value="TAtT"/>
    <property type="match status" value="1"/>
</dbReference>
<dbReference type="PROSITE" id="PS51257">
    <property type="entry name" value="PROKAR_LIPOPROTEIN"/>
    <property type="match status" value="1"/>
</dbReference>
<evidence type="ECO:0000313" key="1">
    <source>
        <dbReference type="EMBL" id="SDE36818.1"/>
    </source>
</evidence>
<dbReference type="EMBL" id="FNAQ01000009">
    <property type="protein sequence ID" value="SDE36818.1"/>
    <property type="molecule type" value="Genomic_DNA"/>
</dbReference>
<dbReference type="AlphaFoldDB" id="A0A1G7CBV1"/>
<protein>
    <submittedName>
        <fullName evidence="1">TRAP transporter T-component</fullName>
    </submittedName>
</protein>
<reference evidence="2" key="1">
    <citation type="submission" date="2016-10" db="EMBL/GenBank/DDBJ databases">
        <authorList>
            <person name="Varghese N."/>
            <person name="Submissions S."/>
        </authorList>
    </citation>
    <scope>NUCLEOTIDE SEQUENCE [LARGE SCALE GENOMIC DNA]</scope>
    <source>
        <strain evidence="2">DSM 8987</strain>
    </source>
</reference>
<gene>
    <name evidence="1" type="ORF">SAMN05661003_10930</name>
</gene>